<dbReference type="Gene3D" id="3.40.50.1820">
    <property type="entry name" value="alpha/beta hydrolase"/>
    <property type="match status" value="2"/>
</dbReference>
<evidence type="ECO:0000313" key="2">
    <source>
        <dbReference type="EMBL" id="RLN25356.1"/>
    </source>
</evidence>
<gene>
    <name evidence="2" type="ORF">C2845_PM07G27830</name>
</gene>
<dbReference type="STRING" id="4540.A0A3L6SRS7"/>
<name>A0A3L6SRS7_PANMI</name>
<dbReference type="InterPro" id="IPR022742">
    <property type="entry name" value="Hydrolase_4"/>
</dbReference>
<dbReference type="AlphaFoldDB" id="A0A3L6SRS7"/>
<evidence type="ECO:0000259" key="1">
    <source>
        <dbReference type="Pfam" id="PF12146"/>
    </source>
</evidence>
<dbReference type="EMBL" id="PQIB02000004">
    <property type="protein sequence ID" value="RLN25356.1"/>
    <property type="molecule type" value="Genomic_DNA"/>
</dbReference>
<sequence length="578" mass="65045">MDHHSEDVKYEEEFIVNSRGNKLFTCRWIPKNFQPKALIFICHGIAAECSISMRDAAARLVRAGYGVYGIDHEGHGRSSGRRCYIPNFSDIVTDCSDNFTSICEKPENREKKRFLYGISMGGSVALLLHRKAPDYWDCAILLAPMCKVSDDMRPHPIVVSALSMICAVAPSWRIIPTPDIIDKVCKDPEMRKEVRSNPYIYRGKLPLKTCHELLMAQYRDNIKYEEDFVVNSRGNRIFTCRWTPKELEPRALIFICHGTNVFSLQSFTSSLGCALMKTKKATSFLGSNLLGYGAECSISMGDTAARLVHSGFAVYRIDHEGHGKSSGPKGYISNFSDVVKDCSDHFKSVCEKQENKSKKRFLYGFSMGGTVVLQLHRKDPLYWDGAVLLAPMCRNGCFCSHFIVTRYKIFDRMRPHPIVVSALKMISAVAPSWRVIPATDMIDKVCKDPQLKKEIRSNPYMYKGNLALQTGRELLTASLDIEKNLLTASLDIEKNLHEVSLPFLVVHGTDDVAAEPHGSKLLHERASSKDKTLKLYPGMWHVLMGERPEDVERVFADVISWLEDRVGGIVPGSTNEAS</sequence>
<comment type="caution">
    <text evidence="2">The sequence shown here is derived from an EMBL/GenBank/DDBJ whole genome shotgun (WGS) entry which is preliminary data.</text>
</comment>
<dbReference type="OrthoDB" id="2498029at2759"/>
<feature type="domain" description="Serine aminopeptidase S33" evidence="1">
    <location>
        <begin position="34"/>
        <end position="217"/>
    </location>
</feature>
<reference evidence="3" key="1">
    <citation type="journal article" date="2019" name="Nat. Commun.">
        <title>The genome of broomcorn millet.</title>
        <authorList>
            <person name="Zou C."/>
            <person name="Miki D."/>
            <person name="Li D."/>
            <person name="Tang Q."/>
            <person name="Xiao L."/>
            <person name="Rajput S."/>
            <person name="Deng P."/>
            <person name="Jia W."/>
            <person name="Huang R."/>
            <person name="Zhang M."/>
            <person name="Sun Y."/>
            <person name="Hu J."/>
            <person name="Fu X."/>
            <person name="Schnable P.S."/>
            <person name="Li F."/>
            <person name="Zhang H."/>
            <person name="Feng B."/>
            <person name="Zhu X."/>
            <person name="Liu R."/>
            <person name="Schnable J.C."/>
            <person name="Zhu J.-K."/>
            <person name="Zhang H."/>
        </authorList>
    </citation>
    <scope>NUCLEOTIDE SEQUENCE [LARGE SCALE GENOMIC DNA]</scope>
</reference>
<accession>A0A3L6SRS7</accession>
<keyword evidence="3" id="KW-1185">Reference proteome</keyword>
<dbReference type="InterPro" id="IPR029058">
    <property type="entry name" value="AB_hydrolase_fold"/>
</dbReference>
<dbReference type="Proteomes" id="UP000275267">
    <property type="component" value="Unassembled WGS sequence"/>
</dbReference>
<evidence type="ECO:0000313" key="3">
    <source>
        <dbReference type="Proteomes" id="UP000275267"/>
    </source>
</evidence>
<dbReference type="PANTHER" id="PTHR11614">
    <property type="entry name" value="PHOSPHOLIPASE-RELATED"/>
    <property type="match status" value="1"/>
</dbReference>
<protein>
    <submittedName>
        <fullName evidence="2">Caffeoylshikimate esterase-like</fullName>
    </submittedName>
</protein>
<dbReference type="SUPFAM" id="SSF53474">
    <property type="entry name" value="alpha/beta-Hydrolases"/>
    <property type="match status" value="2"/>
</dbReference>
<dbReference type="InterPro" id="IPR051044">
    <property type="entry name" value="MAG_DAG_Lipase"/>
</dbReference>
<proteinExistence type="predicted"/>
<feature type="domain" description="Serine aminopeptidase S33" evidence="1">
    <location>
        <begin position="297"/>
        <end position="547"/>
    </location>
</feature>
<dbReference type="Pfam" id="PF12146">
    <property type="entry name" value="Hydrolase_4"/>
    <property type="match status" value="2"/>
</dbReference>
<organism evidence="2 3">
    <name type="scientific">Panicum miliaceum</name>
    <name type="common">Proso millet</name>
    <name type="synonym">Broomcorn millet</name>
    <dbReference type="NCBI Taxonomy" id="4540"/>
    <lineage>
        <taxon>Eukaryota</taxon>
        <taxon>Viridiplantae</taxon>
        <taxon>Streptophyta</taxon>
        <taxon>Embryophyta</taxon>
        <taxon>Tracheophyta</taxon>
        <taxon>Spermatophyta</taxon>
        <taxon>Magnoliopsida</taxon>
        <taxon>Liliopsida</taxon>
        <taxon>Poales</taxon>
        <taxon>Poaceae</taxon>
        <taxon>PACMAD clade</taxon>
        <taxon>Panicoideae</taxon>
        <taxon>Panicodae</taxon>
        <taxon>Paniceae</taxon>
        <taxon>Panicinae</taxon>
        <taxon>Panicum</taxon>
        <taxon>Panicum sect. Panicum</taxon>
    </lineage>
</organism>